<protein>
    <submittedName>
        <fullName evidence="1">Uncharacterized protein</fullName>
    </submittedName>
</protein>
<keyword evidence="2" id="KW-1185">Reference proteome</keyword>
<name>A0AAD4H4F7_9FUNG</name>
<evidence type="ECO:0000313" key="1">
    <source>
        <dbReference type="EMBL" id="KAG0269066.1"/>
    </source>
</evidence>
<dbReference type="EMBL" id="JAAAIL010001458">
    <property type="protein sequence ID" value="KAG0269066.1"/>
    <property type="molecule type" value="Genomic_DNA"/>
</dbReference>
<evidence type="ECO:0000313" key="2">
    <source>
        <dbReference type="Proteomes" id="UP001194580"/>
    </source>
</evidence>
<organism evidence="1 2">
    <name type="scientific">Linnemannia exigua</name>
    <dbReference type="NCBI Taxonomy" id="604196"/>
    <lineage>
        <taxon>Eukaryota</taxon>
        <taxon>Fungi</taxon>
        <taxon>Fungi incertae sedis</taxon>
        <taxon>Mucoromycota</taxon>
        <taxon>Mortierellomycotina</taxon>
        <taxon>Mortierellomycetes</taxon>
        <taxon>Mortierellales</taxon>
        <taxon>Mortierellaceae</taxon>
        <taxon>Linnemannia</taxon>
    </lineage>
</organism>
<proteinExistence type="predicted"/>
<accession>A0AAD4H4F7</accession>
<gene>
    <name evidence="1" type="ORF">BGZ95_002201</name>
</gene>
<dbReference type="AlphaFoldDB" id="A0AAD4H4F7"/>
<feature type="non-terminal residue" evidence="1">
    <location>
        <position position="1"/>
    </location>
</feature>
<sequence length="298" mass="33125">MSGSSTTNEEDAQLKLEQWRSAMRSSISPAVACRWYFTNDSKLLGTTEPVMPATLHTGERNVWANKGSLKDVPAGWYWVVFCISFEKLDLNQVSTMLFDARRGNATNHITPMKHTCKTQLGLVEIQTNLKARAQESGGILRLRLHRQIEVTKDEEYLHLTIGAKIRSELEDTMPPQSFKLHYVELGTNRFQSSSHDQLVDPRNDYILYGEGRPHQMIDVNRHIKGGREKAAVTKIRTYGISDTAEFAVTLHLIEVLMPTKPTLTGATSATTVNMEPVTGLAVTAGAVESTAGDIPLQS</sequence>
<dbReference type="Proteomes" id="UP001194580">
    <property type="component" value="Unassembled WGS sequence"/>
</dbReference>
<reference evidence="1" key="1">
    <citation type="journal article" date="2020" name="Fungal Divers.">
        <title>Resolving the Mortierellaceae phylogeny through synthesis of multi-gene phylogenetics and phylogenomics.</title>
        <authorList>
            <person name="Vandepol N."/>
            <person name="Liber J."/>
            <person name="Desiro A."/>
            <person name="Na H."/>
            <person name="Kennedy M."/>
            <person name="Barry K."/>
            <person name="Grigoriev I.V."/>
            <person name="Miller A.N."/>
            <person name="O'Donnell K."/>
            <person name="Stajich J.E."/>
            <person name="Bonito G."/>
        </authorList>
    </citation>
    <scope>NUCLEOTIDE SEQUENCE</scope>
    <source>
        <strain evidence="1">NRRL 28262</strain>
    </source>
</reference>
<comment type="caution">
    <text evidence="1">The sequence shown here is derived from an EMBL/GenBank/DDBJ whole genome shotgun (WGS) entry which is preliminary data.</text>
</comment>